<gene>
    <name evidence="2" type="ORF">EVAR_64271_1</name>
</gene>
<dbReference type="AlphaFoldDB" id="A0A4C2ABJ1"/>
<protein>
    <submittedName>
        <fullName evidence="2">Uncharacterized protein</fullName>
    </submittedName>
</protein>
<proteinExistence type="predicted"/>
<feature type="region of interest" description="Disordered" evidence="1">
    <location>
        <begin position="1"/>
        <end position="48"/>
    </location>
</feature>
<organism evidence="2 3">
    <name type="scientific">Eumeta variegata</name>
    <name type="common">Bagworm moth</name>
    <name type="synonym">Eumeta japonica</name>
    <dbReference type="NCBI Taxonomy" id="151549"/>
    <lineage>
        <taxon>Eukaryota</taxon>
        <taxon>Metazoa</taxon>
        <taxon>Ecdysozoa</taxon>
        <taxon>Arthropoda</taxon>
        <taxon>Hexapoda</taxon>
        <taxon>Insecta</taxon>
        <taxon>Pterygota</taxon>
        <taxon>Neoptera</taxon>
        <taxon>Endopterygota</taxon>
        <taxon>Lepidoptera</taxon>
        <taxon>Glossata</taxon>
        <taxon>Ditrysia</taxon>
        <taxon>Tineoidea</taxon>
        <taxon>Psychidae</taxon>
        <taxon>Oiketicinae</taxon>
        <taxon>Eumeta</taxon>
    </lineage>
</organism>
<name>A0A4C2ABJ1_EUMVA</name>
<evidence type="ECO:0000313" key="3">
    <source>
        <dbReference type="Proteomes" id="UP000299102"/>
    </source>
</evidence>
<comment type="caution">
    <text evidence="2">The sequence shown here is derived from an EMBL/GenBank/DDBJ whole genome shotgun (WGS) entry which is preliminary data.</text>
</comment>
<evidence type="ECO:0000256" key="1">
    <source>
        <dbReference type="SAM" id="MobiDB-lite"/>
    </source>
</evidence>
<sequence length="161" mass="17241">MNNSERNPIHKSGCPNGRALASEPRRQKAAIGETQPHTGTTTAHRSHVATDMYLDAVPPRRQLRAGRGRGAGGGRAIRLRKYNDIKFSSGATHSVNLGAALWVFVSSSCSIALIATERVRDSVLVGFSTLPCELPESALSQRGLSRRADVTGSGRGERCGY</sequence>
<keyword evidence="3" id="KW-1185">Reference proteome</keyword>
<evidence type="ECO:0000313" key="2">
    <source>
        <dbReference type="EMBL" id="GBP96365.1"/>
    </source>
</evidence>
<accession>A0A4C2ABJ1</accession>
<reference evidence="2 3" key="1">
    <citation type="journal article" date="2019" name="Commun. Biol.">
        <title>The bagworm genome reveals a unique fibroin gene that provides high tensile strength.</title>
        <authorList>
            <person name="Kono N."/>
            <person name="Nakamura H."/>
            <person name="Ohtoshi R."/>
            <person name="Tomita M."/>
            <person name="Numata K."/>
            <person name="Arakawa K."/>
        </authorList>
    </citation>
    <scope>NUCLEOTIDE SEQUENCE [LARGE SCALE GENOMIC DNA]</scope>
</reference>
<dbReference type="Proteomes" id="UP000299102">
    <property type="component" value="Unassembled WGS sequence"/>
</dbReference>
<dbReference type="EMBL" id="BGZK01002773">
    <property type="protein sequence ID" value="GBP96365.1"/>
    <property type="molecule type" value="Genomic_DNA"/>
</dbReference>